<keyword evidence="6" id="KW-1185">Reference proteome</keyword>
<dbReference type="InterPro" id="IPR002889">
    <property type="entry name" value="WSC_carb-bd"/>
</dbReference>
<evidence type="ECO:0000259" key="4">
    <source>
        <dbReference type="PROSITE" id="PS51212"/>
    </source>
</evidence>
<dbReference type="GO" id="GO:0006612">
    <property type="term" value="P:protein targeting to membrane"/>
    <property type="evidence" value="ECO:0007669"/>
    <property type="project" value="EnsemblFungi"/>
</dbReference>
<evidence type="ECO:0000256" key="1">
    <source>
        <dbReference type="SAM" id="MobiDB-lite"/>
    </source>
</evidence>
<name>A0A0C7N1X9_9SACH</name>
<dbReference type="SMART" id="SM00321">
    <property type="entry name" value="WSC"/>
    <property type="match status" value="1"/>
</dbReference>
<dbReference type="GO" id="GO:0009408">
    <property type="term" value="P:response to heat"/>
    <property type="evidence" value="ECO:0007669"/>
    <property type="project" value="EnsemblFungi"/>
</dbReference>
<feature type="compositionally biased region" description="Polar residues" evidence="1">
    <location>
        <begin position="323"/>
        <end position="343"/>
    </location>
</feature>
<proteinExistence type="predicted"/>
<evidence type="ECO:0000256" key="3">
    <source>
        <dbReference type="SAM" id="SignalP"/>
    </source>
</evidence>
<feature type="region of interest" description="Disordered" evidence="1">
    <location>
        <begin position="425"/>
        <end position="460"/>
    </location>
</feature>
<feature type="domain" description="WSC" evidence="4">
    <location>
        <begin position="26"/>
        <end position="111"/>
    </location>
</feature>
<evidence type="ECO:0000313" key="5">
    <source>
        <dbReference type="EMBL" id="CEP60559.1"/>
    </source>
</evidence>
<dbReference type="AlphaFoldDB" id="A0A0C7N1X9"/>
<keyword evidence="2" id="KW-1133">Transmembrane helix</keyword>
<feature type="region of interest" description="Disordered" evidence="1">
    <location>
        <begin position="148"/>
        <end position="285"/>
    </location>
</feature>
<keyword evidence="2" id="KW-0812">Transmembrane</keyword>
<dbReference type="RefSeq" id="XP_022626801.1">
    <property type="nucleotide sequence ID" value="XM_022774734.1"/>
</dbReference>
<gene>
    <name evidence="5" type="ORF">LALA0_S01e13696g</name>
</gene>
<evidence type="ECO:0000313" key="6">
    <source>
        <dbReference type="Proteomes" id="UP000054304"/>
    </source>
</evidence>
<protein>
    <submittedName>
        <fullName evidence="5">LALA0S01e13696g1_1</fullName>
    </submittedName>
</protein>
<keyword evidence="3" id="KW-0732">Signal</keyword>
<dbReference type="PROSITE" id="PS51212">
    <property type="entry name" value="WSC"/>
    <property type="match status" value="1"/>
</dbReference>
<dbReference type="Pfam" id="PF01822">
    <property type="entry name" value="WSC"/>
    <property type="match status" value="1"/>
</dbReference>
<dbReference type="Proteomes" id="UP000054304">
    <property type="component" value="Unassembled WGS sequence"/>
</dbReference>
<feature type="chain" id="PRO_5002207616" evidence="3">
    <location>
        <begin position="28"/>
        <end position="499"/>
    </location>
</feature>
<dbReference type="HOGENOM" id="CLU_024893_2_1_1"/>
<dbReference type="GO" id="GO:0045047">
    <property type="term" value="P:protein targeting to ER"/>
    <property type="evidence" value="ECO:0007669"/>
    <property type="project" value="EnsemblFungi"/>
</dbReference>
<dbReference type="EMBL" id="LN736360">
    <property type="protein sequence ID" value="CEP60559.1"/>
    <property type="molecule type" value="Genomic_DNA"/>
</dbReference>
<sequence>MISSIRDPIFSFAAAFLWAVFASFAGAAQTVCSSQNTGSTPAKFDQYQSNGWCSNACGGYSYAIVQDHNCWCSNTEPSSQTSVGSCNSACPGYGYENCGNADEGLFGYIYLGAASSSSSIDASSSTSSASSSPSLASSSSITGIFSSSSSSSSSSISSSSSSSSSSVSSSASSSSSSNSYPSSSSSSSTSSTGYSSSSSSVPSTSSSSSTTSTSASTSSSSFSSSLTTSSSQSASSTLPSSSTTPPSSTSSSSSSSTSSSSSSSASSSSSSSTKATGSETSGGSVSSVKLSYLTVTASPTADGSSGGNVYTTEIVTTVISTPTGQVSAAPNSNGADANKNRSSGKGFWGSPGKIAGTFVAVGIVVFLLALLAFVLWYRRRNHRDEDFEKRYNDVVAPVGSNTSIGPASSASPNGFIYADEKGIQRAPPASSENNEKRGSQETSVAEMDHGSAPEEGPVVVDQRLDPRQMFMMQWENGGSKMSLADDVDYSRKVLRVMND</sequence>
<dbReference type="OrthoDB" id="2537459at2759"/>
<organism evidence="5 6">
    <name type="scientific">Lachancea lanzarotensis</name>
    <dbReference type="NCBI Taxonomy" id="1245769"/>
    <lineage>
        <taxon>Eukaryota</taxon>
        <taxon>Fungi</taxon>
        <taxon>Dikarya</taxon>
        <taxon>Ascomycota</taxon>
        <taxon>Saccharomycotina</taxon>
        <taxon>Saccharomycetes</taxon>
        <taxon>Saccharomycetales</taxon>
        <taxon>Saccharomycetaceae</taxon>
        <taxon>Lachancea</taxon>
    </lineage>
</organism>
<dbReference type="STRING" id="1245769.A0A0C7N1X9"/>
<dbReference type="GeneID" id="34683956"/>
<reference evidence="5 6" key="1">
    <citation type="submission" date="2014-12" db="EMBL/GenBank/DDBJ databases">
        <authorList>
            <person name="Neuveglise Cecile"/>
        </authorList>
    </citation>
    <scope>NUCLEOTIDE SEQUENCE [LARGE SCALE GENOMIC DNA]</scope>
    <source>
        <strain evidence="5 6">CBS 12615</strain>
    </source>
</reference>
<feature type="signal peptide" evidence="3">
    <location>
        <begin position="1"/>
        <end position="27"/>
    </location>
</feature>
<keyword evidence="2" id="KW-0472">Membrane</keyword>
<accession>A0A0C7N1X9</accession>
<dbReference type="GO" id="GO:0008320">
    <property type="term" value="F:protein transmembrane transporter activity"/>
    <property type="evidence" value="ECO:0007669"/>
    <property type="project" value="EnsemblFungi"/>
</dbReference>
<feature type="region of interest" description="Disordered" evidence="1">
    <location>
        <begin position="323"/>
        <end position="344"/>
    </location>
</feature>
<feature type="transmembrane region" description="Helical" evidence="2">
    <location>
        <begin position="354"/>
        <end position="377"/>
    </location>
</feature>
<evidence type="ECO:0000256" key="2">
    <source>
        <dbReference type="SAM" id="Phobius"/>
    </source>
</evidence>
<dbReference type="GO" id="GO:0005789">
    <property type="term" value="C:endoplasmic reticulum membrane"/>
    <property type="evidence" value="ECO:0007669"/>
    <property type="project" value="EnsemblFungi"/>
</dbReference>